<evidence type="ECO:0000313" key="7">
    <source>
        <dbReference type="Proteomes" id="UP001469365"/>
    </source>
</evidence>
<keyword evidence="2" id="KW-0547">Nucleotide-binding</keyword>
<organism evidence="6 7">
    <name type="scientific">Paenibacillus filicis</name>
    <dbReference type="NCBI Taxonomy" id="669464"/>
    <lineage>
        <taxon>Bacteria</taxon>
        <taxon>Bacillati</taxon>
        <taxon>Bacillota</taxon>
        <taxon>Bacilli</taxon>
        <taxon>Bacillales</taxon>
        <taxon>Paenibacillaceae</taxon>
        <taxon>Paenibacillus</taxon>
    </lineage>
</organism>
<feature type="domain" description="ABC transporter" evidence="5">
    <location>
        <begin position="8"/>
        <end position="246"/>
    </location>
</feature>
<accession>A0ABU9DJ69</accession>
<evidence type="ECO:0000256" key="4">
    <source>
        <dbReference type="SAM" id="MobiDB-lite"/>
    </source>
</evidence>
<feature type="region of interest" description="Disordered" evidence="4">
    <location>
        <begin position="71"/>
        <end position="90"/>
    </location>
</feature>
<protein>
    <submittedName>
        <fullName evidence="6">ABC transporter ATP-binding protein</fullName>
    </submittedName>
</protein>
<evidence type="ECO:0000256" key="2">
    <source>
        <dbReference type="ARBA" id="ARBA00022741"/>
    </source>
</evidence>
<dbReference type="PANTHER" id="PTHR42788">
    <property type="entry name" value="TAURINE IMPORT ATP-BINDING PROTEIN-RELATED"/>
    <property type="match status" value="1"/>
</dbReference>
<dbReference type="InterPro" id="IPR027417">
    <property type="entry name" value="P-loop_NTPase"/>
</dbReference>
<dbReference type="Gene3D" id="3.40.50.300">
    <property type="entry name" value="P-loop containing nucleotide triphosphate hydrolases"/>
    <property type="match status" value="1"/>
</dbReference>
<keyword evidence="1" id="KW-0813">Transport</keyword>
<dbReference type="InterPro" id="IPR050166">
    <property type="entry name" value="ABC_transporter_ATP-bind"/>
</dbReference>
<dbReference type="PROSITE" id="PS00211">
    <property type="entry name" value="ABC_TRANSPORTER_1"/>
    <property type="match status" value="1"/>
</dbReference>
<dbReference type="GO" id="GO:0005524">
    <property type="term" value="F:ATP binding"/>
    <property type="evidence" value="ECO:0007669"/>
    <property type="project" value="UniProtKB-KW"/>
</dbReference>
<gene>
    <name evidence="6" type="ORF">WMW72_07685</name>
</gene>
<dbReference type="PANTHER" id="PTHR42788:SF13">
    <property type="entry name" value="ALIPHATIC SULFONATES IMPORT ATP-BINDING PROTEIN SSUB"/>
    <property type="match status" value="1"/>
</dbReference>
<dbReference type="InterPro" id="IPR003593">
    <property type="entry name" value="AAA+_ATPase"/>
</dbReference>
<dbReference type="SUPFAM" id="SSF52540">
    <property type="entry name" value="P-loop containing nucleoside triphosphate hydrolases"/>
    <property type="match status" value="1"/>
</dbReference>
<dbReference type="PROSITE" id="PS50893">
    <property type="entry name" value="ABC_TRANSPORTER_2"/>
    <property type="match status" value="1"/>
</dbReference>
<evidence type="ECO:0000259" key="5">
    <source>
        <dbReference type="PROSITE" id="PS50893"/>
    </source>
</evidence>
<dbReference type="RefSeq" id="WP_341414847.1">
    <property type="nucleotide sequence ID" value="NZ_JBBPCC010000003.1"/>
</dbReference>
<proteinExistence type="predicted"/>
<evidence type="ECO:0000256" key="1">
    <source>
        <dbReference type="ARBA" id="ARBA00022448"/>
    </source>
</evidence>
<keyword evidence="7" id="KW-1185">Reference proteome</keyword>
<keyword evidence="3 6" id="KW-0067">ATP-binding</keyword>
<evidence type="ECO:0000313" key="6">
    <source>
        <dbReference type="EMBL" id="MEK8127798.1"/>
    </source>
</evidence>
<sequence>MTSDSWKIRISGLTKRFESRGMQVKALEDISLEVPDGRFYSLVGPSGCGKTTLLRIVGALERHTEGQVLIRQSGTETAGAKDSSPSGSLSPLTSMVFQDQSVFPWMTVRDNIAFGLKARGIPRKVRHAKADEFIRKIGLSGFEQALPHQLSGGMKQRVSVARAFANDPEILLMDEPFGALDEQNRLVLQEELLRIWEETRKTVLFVTHSIDEAILLSDRIVVMSARPGRILEIIDVDLPRPRQVEAVRAHSQFGELFSRIWHLLRQQEEASHLPAAAEGGAG</sequence>
<dbReference type="EMBL" id="JBBPCC010000003">
    <property type="protein sequence ID" value="MEK8127798.1"/>
    <property type="molecule type" value="Genomic_DNA"/>
</dbReference>
<evidence type="ECO:0000256" key="3">
    <source>
        <dbReference type="ARBA" id="ARBA00022840"/>
    </source>
</evidence>
<reference evidence="6 7" key="1">
    <citation type="submission" date="2024-04" db="EMBL/GenBank/DDBJ databases">
        <title>draft genome sequnece of Paenibacillus filicis.</title>
        <authorList>
            <person name="Kim D.-U."/>
        </authorList>
    </citation>
    <scope>NUCLEOTIDE SEQUENCE [LARGE SCALE GENOMIC DNA]</scope>
    <source>
        <strain evidence="6 7">KACC14197</strain>
    </source>
</reference>
<dbReference type="Pfam" id="PF00005">
    <property type="entry name" value="ABC_tran"/>
    <property type="match status" value="1"/>
</dbReference>
<name>A0ABU9DJ69_9BACL</name>
<dbReference type="InterPro" id="IPR017871">
    <property type="entry name" value="ABC_transporter-like_CS"/>
</dbReference>
<dbReference type="SMART" id="SM00382">
    <property type="entry name" value="AAA"/>
    <property type="match status" value="1"/>
</dbReference>
<dbReference type="CDD" id="cd03293">
    <property type="entry name" value="ABC_NrtD_SsuB_transporters"/>
    <property type="match status" value="1"/>
</dbReference>
<comment type="caution">
    <text evidence="6">The sequence shown here is derived from an EMBL/GenBank/DDBJ whole genome shotgun (WGS) entry which is preliminary data.</text>
</comment>
<dbReference type="Proteomes" id="UP001469365">
    <property type="component" value="Unassembled WGS sequence"/>
</dbReference>
<dbReference type="InterPro" id="IPR003439">
    <property type="entry name" value="ABC_transporter-like_ATP-bd"/>
</dbReference>